<feature type="transmembrane region" description="Helical" evidence="1">
    <location>
        <begin position="178"/>
        <end position="194"/>
    </location>
</feature>
<feature type="transmembrane region" description="Helical" evidence="1">
    <location>
        <begin position="271"/>
        <end position="293"/>
    </location>
</feature>
<feature type="transmembrane region" description="Helical" evidence="1">
    <location>
        <begin position="299"/>
        <end position="316"/>
    </location>
</feature>
<feature type="transmembrane region" description="Helical" evidence="1">
    <location>
        <begin position="153"/>
        <end position="172"/>
    </location>
</feature>
<comment type="caution">
    <text evidence="2">The sequence shown here is derived from an EMBL/GenBank/DDBJ whole genome shotgun (WGS) entry which is preliminary data.</text>
</comment>
<feature type="transmembrane region" description="Helical" evidence="1">
    <location>
        <begin position="239"/>
        <end position="259"/>
    </location>
</feature>
<dbReference type="Proteomes" id="UP000308901">
    <property type="component" value="Unassembled WGS sequence"/>
</dbReference>
<keyword evidence="3" id="KW-1185">Reference proteome</keyword>
<keyword evidence="1" id="KW-1133">Transmembrane helix</keyword>
<feature type="transmembrane region" description="Helical" evidence="1">
    <location>
        <begin position="337"/>
        <end position="356"/>
    </location>
</feature>
<sequence>MRNNLQFSTNQNGFIPKIEEKWWDRFTSQSHQLYFTAAIFFAFVSMLLTFISFLGKLPLDFALIHGFGLNYTVFTNAFLGFLITVMPKFNGSKVITKNEYLIPWFIFQMASILVLIGFEKIGKIVVALVMFYFVKIFYDTIKQGRATFKKDSIYLNLVFLFGAIFLVLEVVFQINLSLLIFFSYLISLVFLVAQRMIPAFYSSYMQTLSWKKPKYIREISTLIFLCLGISLQFEFSLFLKISSFVAMIFFGYIVINLNIYKKSPAIISIKVISFIWFEIGFIALFIESIFEIYSLKLSLHIFALGFVATLLIGFGSRVVMGHAVPAQKIIADKITKFVFVLTQVVLVSRILASVLFLNDSMIYMGFLHLSSWLWIFMFIIWSVRYAKTLVRIKQ</sequence>
<feature type="transmembrane region" description="Helical" evidence="1">
    <location>
        <begin position="33"/>
        <end position="55"/>
    </location>
</feature>
<keyword evidence="1" id="KW-0472">Membrane</keyword>
<proteinExistence type="predicted"/>
<evidence type="ECO:0000256" key="1">
    <source>
        <dbReference type="SAM" id="Phobius"/>
    </source>
</evidence>
<dbReference type="InterPro" id="IPR010266">
    <property type="entry name" value="NnrS"/>
</dbReference>
<accession>A0A5R8Y327</accession>
<dbReference type="EMBL" id="VANU01000002">
    <property type="protein sequence ID" value="TLP39341.1"/>
    <property type="molecule type" value="Genomic_DNA"/>
</dbReference>
<feature type="transmembrane region" description="Helical" evidence="1">
    <location>
        <begin position="362"/>
        <end position="383"/>
    </location>
</feature>
<keyword evidence="1" id="KW-0812">Transmembrane</keyword>
<feature type="transmembrane region" description="Helical" evidence="1">
    <location>
        <begin position="67"/>
        <end position="89"/>
    </location>
</feature>
<dbReference type="OrthoDB" id="5487830at2"/>
<protein>
    <submittedName>
        <fullName evidence="2">NnrS family protein</fullName>
    </submittedName>
</protein>
<reference evidence="2 3" key="1">
    <citation type="submission" date="2019-05" db="EMBL/GenBank/DDBJ databases">
        <title>Arcobacter sp. nov., isolated from sea sediment.</title>
        <authorList>
            <person name="Kim W."/>
        </authorList>
    </citation>
    <scope>NUCLEOTIDE SEQUENCE [LARGE SCALE GENOMIC DNA]</scope>
    <source>
        <strain evidence="2 3">CAU 1517</strain>
    </source>
</reference>
<organism evidence="2 3">
    <name type="scientific">Arcobacter arenosus</name>
    <dbReference type="NCBI Taxonomy" id="2576037"/>
    <lineage>
        <taxon>Bacteria</taxon>
        <taxon>Pseudomonadati</taxon>
        <taxon>Campylobacterota</taxon>
        <taxon>Epsilonproteobacteria</taxon>
        <taxon>Campylobacterales</taxon>
        <taxon>Arcobacteraceae</taxon>
        <taxon>Arcobacter</taxon>
    </lineage>
</organism>
<name>A0A5R8Y327_9BACT</name>
<gene>
    <name evidence="2" type="ORF">FDK22_05580</name>
</gene>
<evidence type="ECO:0000313" key="3">
    <source>
        <dbReference type="Proteomes" id="UP000308901"/>
    </source>
</evidence>
<feature type="transmembrane region" description="Helical" evidence="1">
    <location>
        <begin position="215"/>
        <end position="233"/>
    </location>
</feature>
<dbReference type="AlphaFoldDB" id="A0A5R8Y327"/>
<evidence type="ECO:0000313" key="2">
    <source>
        <dbReference type="EMBL" id="TLP39341.1"/>
    </source>
</evidence>
<dbReference type="Pfam" id="PF05940">
    <property type="entry name" value="NnrS"/>
    <property type="match status" value="1"/>
</dbReference>